<dbReference type="InterPro" id="IPR001451">
    <property type="entry name" value="Hexapep"/>
</dbReference>
<evidence type="ECO:0000256" key="2">
    <source>
        <dbReference type="ARBA" id="ARBA00022737"/>
    </source>
</evidence>
<dbReference type="PANTHER" id="PTHR43300:SF4">
    <property type="entry name" value="ACYL-[ACYL-CARRIER-PROTEIN]--UDP-N-ACETYLGLUCOSAMINE O-ACYLTRANSFERASE"/>
    <property type="match status" value="1"/>
</dbReference>
<dbReference type="EMBL" id="VJXY01000021">
    <property type="protein sequence ID" value="MBD6617915.1"/>
    <property type="molecule type" value="Genomic_DNA"/>
</dbReference>
<dbReference type="SUPFAM" id="SSF51161">
    <property type="entry name" value="Trimeric LpxA-like enzymes"/>
    <property type="match status" value="1"/>
</dbReference>
<dbReference type="RefSeq" id="WP_191759131.1">
    <property type="nucleotide sequence ID" value="NZ_VJXY01000021.1"/>
</dbReference>
<dbReference type="PROSITE" id="PS00101">
    <property type="entry name" value="HEXAPEP_TRANSFERASES"/>
    <property type="match status" value="1"/>
</dbReference>
<dbReference type="Proteomes" id="UP001165986">
    <property type="component" value="Unassembled WGS sequence"/>
</dbReference>
<dbReference type="AlphaFoldDB" id="A0AA40SZG0"/>
<comment type="caution">
    <text evidence="3">The sequence shown here is derived from an EMBL/GenBank/DDBJ whole genome shotgun (WGS) entry which is preliminary data.</text>
</comment>
<dbReference type="GO" id="GO:0031470">
    <property type="term" value="C:carboxysome"/>
    <property type="evidence" value="ECO:0007669"/>
    <property type="project" value="UniProtKB-ARBA"/>
</dbReference>
<proteinExistence type="predicted"/>
<evidence type="ECO:0000313" key="3">
    <source>
        <dbReference type="EMBL" id="MBD6617915.1"/>
    </source>
</evidence>
<keyword evidence="4" id="KW-1185">Reference proteome</keyword>
<dbReference type="InterPro" id="IPR011004">
    <property type="entry name" value="Trimer_LpxA-like_sf"/>
</dbReference>
<evidence type="ECO:0000313" key="4">
    <source>
        <dbReference type="Proteomes" id="UP001165986"/>
    </source>
</evidence>
<name>A0AA40SZG0_9NOST</name>
<evidence type="ECO:0000256" key="1">
    <source>
        <dbReference type="ARBA" id="ARBA00022679"/>
    </source>
</evidence>
<organism evidence="3 4">
    <name type="scientific">Komarekiella delphini-convector SJRDD-AB1</name>
    <dbReference type="NCBI Taxonomy" id="2593771"/>
    <lineage>
        <taxon>Bacteria</taxon>
        <taxon>Bacillati</taxon>
        <taxon>Cyanobacteriota</taxon>
        <taxon>Cyanophyceae</taxon>
        <taxon>Nostocales</taxon>
        <taxon>Nostocaceae</taxon>
        <taxon>Komarekiella</taxon>
        <taxon>Komarekiella delphini-convector</taxon>
    </lineage>
</organism>
<dbReference type="CDD" id="cd03358">
    <property type="entry name" value="LbH_WxcM_N_like"/>
    <property type="match status" value="1"/>
</dbReference>
<reference evidence="3" key="1">
    <citation type="submission" date="2019-07" db="EMBL/GenBank/DDBJ databases">
        <title>Toxilogical consequences of a new and cryptic species of cyanobacteria (Komarekiella delphini-convector) recovered from the epidermis of a bottlenose dolphin and 1500 ft. in the air.</title>
        <authorList>
            <person name="Brown A.O."/>
            <person name="Dvorak P."/>
            <person name="Villanueva C.D."/>
            <person name="Foss A.J."/>
            <person name="Garvey A.D."/>
            <person name="Gibson Q.A."/>
            <person name="Johansen J.R."/>
            <person name="Casamatta D.A."/>
        </authorList>
    </citation>
    <scope>NUCLEOTIDE SEQUENCE</scope>
    <source>
        <strain evidence="3">SJRDD-AB1</strain>
    </source>
</reference>
<accession>A0AA40SZG0</accession>
<dbReference type="GO" id="GO:0016740">
    <property type="term" value="F:transferase activity"/>
    <property type="evidence" value="ECO:0007669"/>
    <property type="project" value="UniProtKB-KW"/>
</dbReference>
<dbReference type="PANTHER" id="PTHR43300">
    <property type="entry name" value="ACETYLTRANSFERASE"/>
    <property type="match status" value="1"/>
</dbReference>
<dbReference type="InterPro" id="IPR018357">
    <property type="entry name" value="Hexapep_transf_CS"/>
</dbReference>
<dbReference type="Gene3D" id="2.160.10.10">
    <property type="entry name" value="Hexapeptide repeat proteins"/>
    <property type="match status" value="1"/>
</dbReference>
<protein>
    <submittedName>
        <fullName evidence="3">N-acetyltransferase</fullName>
    </submittedName>
</protein>
<sequence length="179" mass="19269">MPVNDDVKIGSNVKIFHPNLVNLYDCEIGDETKVGTFVEIQKNVIVGSRCKISSHSFLCEGVILEDEVFIGHGVMFTNDLYPHAANEDGSLKTDADWYVLKTQVKRCASIGSNATILPGVTIGEKAIIGAGAVVTRDIPDYAIAVGVPARVIGDVRDETKLPHEGTRNSILEISTTSLS</sequence>
<keyword evidence="2" id="KW-0677">Repeat</keyword>
<keyword evidence="1" id="KW-0808">Transferase</keyword>
<dbReference type="GO" id="GO:0043886">
    <property type="term" value="F:structural constituent of carboxysome shell"/>
    <property type="evidence" value="ECO:0007669"/>
    <property type="project" value="UniProtKB-ARBA"/>
</dbReference>
<dbReference type="Pfam" id="PF00132">
    <property type="entry name" value="Hexapep"/>
    <property type="match status" value="2"/>
</dbReference>
<gene>
    <name evidence="3" type="ORF">FNW02_19325</name>
</gene>
<dbReference type="InterPro" id="IPR050179">
    <property type="entry name" value="Trans_hexapeptide_repeat"/>
</dbReference>